<protein>
    <recommendedName>
        <fullName evidence="3">Effector-associated domain-containing protein</fullName>
    </recommendedName>
</protein>
<sequence length="377" mass="38658">MIEPGLTERELQMLAALFDTPERADSLLRDAGFPVARIPTMQGYAVAEYWRAVARLVDNGVMPDGRLNILTAASRQFPANETFAASSGGVQTPGPLSQPQPTNSPDRSTGSSSTGRYPPSVGGGGLPPRPSFGWPVIAASIVVAVLVIVGATLGVAGLIGGGSDDTPPGPAQSASGDLPDSQAPVPEPPSSGPGVLPSPKPVTSTPSGSGTPASCEPPAMDASTVTAAPVVEPGSVQGLTVASASYRLQVEFDNANITLAVDISGTIPAGKHLIIVARGLPNTQDKSGAKGADVDFYRDNYPLPGTGCHTFQKARLGYAGAAGLTYRFRVLLVGPEIDQYIATRRADPSYATRGMTKTALTQRGAQVVGGFDIVSAR</sequence>
<keyword evidence="5" id="KW-1185">Reference proteome</keyword>
<reference evidence="5" key="1">
    <citation type="submission" date="2015-11" db="EMBL/GenBank/DDBJ databases">
        <authorList>
            <person name="Varghese N."/>
        </authorList>
    </citation>
    <scope>NUCLEOTIDE SEQUENCE [LARGE SCALE GENOMIC DNA]</scope>
    <source>
        <strain evidence="5">DSM 45899</strain>
    </source>
</reference>
<dbReference type="Proteomes" id="UP000198802">
    <property type="component" value="Unassembled WGS sequence"/>
</dbReference>
<gene>
    <name evidence="4" type="ORF">Ga0074812_1666</name>
</gene>
<evidence type="ECO:0000256" key="1">
    <source>
        <dbReference type="SAM" id="MobiDB-lite"/>
    </source>
</evidence>
<keyword evidence="2" id="KW-0812">Transmembrane</keyword>
<proteinExistence type="predicted"/>
<evidence type="ECO:0000259" key="3">
    <source>
        <dbReference type="Pfam" id="PF19955"/>
    </source>
</evidence>
<evidence type="ECO:0000313" key="5">
    <source>
        <dbReference type="Proteomes" id="UP000198802"/>
    </source>
</evidence>
<feature type="transmembrane region" description="Helical" evidence="2">
    <location>
        <begin position="136"/>
        <end position="159"/>
    </location>
</feature>
<dbReference type="Pfam" id="PF19955">
    <property type="entry name" value="EAD1"/>
    <property type="match status" value="1"/>
</dbReference>
<evidence type="ECO:0000313" key="4">
    <source>
        <dbReference type="EMBL" id="CUU61235.1"/>
    </source>
</evidence>
<name>A0A0S4R0H2_9ACTN</name>
<accession>A0A0S4R0H2</accession>
<dbReference type="RefSeq" id="WP_091287383.1">
    <property type="nucleotide sequence ID" value="NZ_FAOZ01000066.1"/>
</dbReference>
<feature type="region of interest" description="Disordered" evidence="1">
    <location>
        <begin position="163"/>
        <end position="221"/>
    </location>
</feature>
<keyword evidence="2" id="KW-0472">Membrane</keyword>
<feature type="compositionally biased region" description="Low complexity" evidence="1">
    <location>
        <begin position="201"/>
        <end position="214"/>
    </location>
</feature>
<feature type="compositionally biased region" description="Polar residues" evidence="1">
    <location>
        <begin position="84"/>
        <end position="115"/>
    </location>
</feature>
<keyword evidence="2" id="KW-1133">Transmembrane helix</keyword>
<dbReference type="InterPro" id="IPR045430">
    <property type="entry name" value="EAD1"/>
</dbReference>
<dbReference type="AlphaFoldDB" id="A0A0S4R0H2"/>
<evidence type="ECO:0000256" key="2">
    <source>
        <dbReference type="SAM" id="Phobius"/>
    </source>
</evidence>
<organism evidence="4 5">
    <name type="scientific">Parafrankia irregularis</name>
    <dbReference type="NCBI Taxonomy" id="795642"/>
    <lineage>
        <taxon>Bacteria</taxon>
        <taxon>Bacillati</taxon>
        <taxon>Actinomycetota</taxon>
        <taxon>Actinomycetes</taxon>
        <taxon>Frankiales</taxon>
        <taxon>Frankiaceae</taxon>
        <taxon>Parafrankia</taxon>
    </lineage>
</organism>
<feature type="domain" description="Effector-associated" evidence="3">
    <location>
        <begin position="5"/>
        <end position="85"/>
    </location>
</feature>
<dbReference type="EMBL" id="FAOZ01000066">
    <property type="protein sequence ID" value="CUU61235.1"/>
    <property type="molecule type" value="Genomic_DNA"/>
</dbReference>
<feature type="compositionally biased region" description="Pro residues" evidence="1">
    <location>
        <begin position="185"/>
        <end position="200"/>
    </location>
</feature>
<feature type="region of interest" description="Disordered" evidence="1">
    <location>
        <begin position="84"/>
        <end position="126"/>
    </location>
</feature>